<dbReference type="CDD" id="cd02440">
    <property type="entry name" value="AdoMet_MTases"/>
    <property type="match status" value="1"/>
</dbReference>
<dbReference type="EC" id="2.1.1.77" evidence="3"/>
<evidence type="ECO:0000313" key="13">
    <source>
        <dbReference type="EMBL" id="KAB2386142.1"/>
    </source>
</evidence>
<evidence type="ECO:0000256" key="2">
    <source>
        <dbReference type="ARBA" id="ARBA00005369"/>
    </source>
</evidence>
<keyword evidence="6 13" id="KW-0489">Methyltransferase</keyword>
<comment type="similarity">
    <text evidence="2">Belongs to the methyltransferase superfamily. L-isoaspartyl/D-aspartyl protein methyltransferase family.</text>
</comment>
<evidence type="ECO:0000256" key="9">
    <source>
        <dbReference type="ARBA" id="ARBA00030757"/>
    </source>
</evidence>
<name>A0A6L3W026_9ACTN</name>
<dbReference type="PANTHER" id="PTHR11579:SF0">
    <property type="entry name" value="PROTEIN-L-ISOASPARTATE(D-ASPARTATE) O-METHYLTRANSFERASE"/>
    <property type="match status" value="1"/>
</dbReference>
<dbReference type="GO" id="GO:0005737">
    <property type="term" value="C:cytoplasm"/>
    <property type="evidence" value="ECO:0007669"/>
    <property type="project" value="UniProtKB-SubCell"/>
</dbReference>
<keyword evidence="7 13" id="KW-0808">Transferase</keyword>
<dbReference type="AlphaFoldDB" id="A0A6L3W026"/>
<evidence type="ECO:0000256" key="11">
    <source>
        <dbReference type="ARBA" id="ARBA00031350"/>
    </source>
</evidence>
<dbReference type="Gene3D" id="3.40.50.150">
    <property type="entry name" value="Vaccinia Virus protein VP39"/>
    <property type="match status" value="1"/>
</dbReference>
<keyword evidence="14" id="KW-1185">Reference proteome</keyword>
<comment type="caution">
    <text evidence="13">The sequence shown here is derived from an EMBL/GenBank/DDBJ whole genome shotgun (WGS) entry which is preliminary data.</text>
</comment>
<organism evidence="13 14">
    <name type="scientific">Actinomadura montaniterrae</name>
    <dbReference type="NCBI Taxonomy" id="1803903"/>
    <lineage>
        <taxon>Bacteria</taxon>
        <taxon>Bacillati</taxon>
        <taxon>Actinomycetota</taxon>
        <taxon>Actinomycetes</taxon>
        <taxon>Streptosporangiales</taxon>
        <taxon>Thermomonosporaceae</taxon>
        <taxon>Actinomadura</taxon>
    </lineage>
</organism>
<proteinExistence type="inferred from homology"/>
<accession>A0A6L3W026</accession>
<sequence>MGKHDNNGDTHRPGQPIPPDKKGRRQHRWRRKEGEVTASELVRRLRDGGDLRGPEWERAMHAAPRHLFAPDRGWCVPDGGGAAFAIDRSADPERWREAAYADAAIITQVDDGAGDPASGQGAWTSSLSAPGAVVSFLELLAPRDHDRVLEISTGTGWTAALLSSRLGAGRVTSLEVDARVAERAAANLREAGFAPDLVVGDGEEGVPARAPFDRVHVTCGVTVLPPSWIEQTRPGGVILFPWMPSFGDGHKARLTVTGDGRAIGRFHGSADYMMLRSQRSPGFGDLGRDGDETRTRLDPRSVTRGSYGADVAIAGMLPDVLGGERIVRGRPSLVLVDEAGTSWARCSYRAGADDFPVVQGGERRLWDEVEAAYLRWVGWGSPGRDRFGLVAGPEGLRVWFERPSNVIGGGGARRYGVTSGMGREWW</sequence>
<evidence type="ECO:0000256" key="3">
    <source>
        <dbReference type="ARBA" id="ARBA00011890"/>
    </source>
</evidence>
<dbReference type="InterPro" id="IPR000682">
    <property type="entry name" value="PCMT"/>
</dbReference>
<dbReference type="Pfam" id="PF01135">
    <property type="entry name" value="PCMT"/>
    <property type="match status" value="1"/>
</dbReference>
<dbReference type="EMBL" id="WBMR01000015">
    <property type="protein sequence ID" value="KAB2386142.1"/>
    <property type="molecule type" value="Genomic_DNA"/>
</dbReference>
<dbReference type="Proteomes" id="UP000483004">
    <property type="component" value="Unassembled WGS sequence"/>
</dbReference>
<feature type="region of interest" description="Disordered" evidence="12">
    <location>
        <begin position="1"/>
        <end position="35"/>
    </location>
</feature>
<reference evidence="13 14" key="1">
    <citation type="submission" date="2019-09" db="EMBL/GenBank/DDBJ databases">
        <title>Actinomadura physcomitrii sp. nov., a novel actinomycete isolated from moss [Physcomitrium sphaericum (Ludw) Fuernr].</title>
        <authorList>
            <person name="Liu C."/>
            <person name="Zhuang X."/>
        </authorList>
    </citation>
    <scope>NUCLEOTIDE SEQUENCE [LARGE SCALE GENOMIC DNA]</scope>
    <source>
        <strain evidence="13 14">CYP1-1B</strain>
    </source>
</reference>
<dbReference type="GO" id="GO:0004719">
    <property type="term" value="F:protein-L-isoaspartate (D-aspartate) O-methyltransferase activity"/>
    <property type="evidence" value="ECO:0007669"/>
    <property type="project" value="UniProtKB-EC"/>
</dbReference>
<gene>
    <name evidence="13" type="ORF">F9B16_08360</name>
</gene>
<feature type="compositionally biased region" description="Basic and acidic residues" evidence="12">
    <location>
        <begin position="1"/>
        <end position="12"/>
    </location>
</feature>
<evidence type="ECO:0000256" key="4">
    <source>
        <dbReference type="ARBA" id="ARBA00013346"/>
    </source>
</evidence>
<protein>
    <recommendedName>
        <fullName evidence="4">Protein-L-isoaspartate O-methyltransferase</fullName>
        <ecNumber evidence="3">2.1.1.77</ecNumber>
    </recommendedName>
    <alternativeName>
        <fullName evidence="11">L-isoaspartyl protein carboxyl methyltransferase</fullName>
    </alternativeName>
    <alternativeName>
        <fullName evidence="9">Protein L-isoaspartyl methyltransferase</fullName>
    </alternativeName>
    <alternativeName>
        <fullName evidence="10">Protein-beta-aspartate methyltransferase</fullName>
    </alternativeName>
</protein>
<keyword evidence="5" id="KW-0963">Cytoplasm</keyword>
<feature type="compositionally biased region" description="Basic residues" evidence="12">
    <location>
        <begin position="22"/>
        <end position="31"/>
    </location>
</feature>
<evidence type="ECO:0000313" key="14">
    <source>
        <dbReference type="Proteomes" id="UP000483004"/>
    </source>
</evidence>
<dbReference type="OrthoDB" id="3501659at2"/>
<evidence type="ECO:0000256" key="7">
    <source>
        <dbReference type="ARBA" id="ARBA00022679"/>
    </source>
</evidence>
<dbReference type="InterPro" id="IPR029063">
    <property type="entry name" value="SAM-dependent_MTases_sf"/>
</dbReference>
<dbReference type="GO" id="GO:0032259">
    <property type="term" value="P:methylation"/>
    <property type="evidence" value="ECO:0007669"/>
    <property type="project" value="UniProtKB-KW"/>
</dbReference>
<evidence type="ECO:0000256" key="12">
    <source>
        <dbReference type="SAM" id="MobiDB-lite"/>
    </source>
</evidence>
<evidence type="ECO:0000256" key="5">
    <source>
        <dbReference type="ARBA" id="ARBA00022490"/>
    </source>
</evidence>
<evidence type="ECO:0000256" key="10">
    <source>
        <dbReference type="ARBA" id="ARBA00031323"/>
    </source>
</evidence>
<keyword evidence="8" id="KW-0949">S-adenosyl-L-methionine</keyword>
<dbReference type="SUPFAM" id="SSF53335">
    <property type="entry name" value="S-adenosyl-L-methionine-dependent methyltransferases"/>
    <property type="match status" value="1"/>
</dbReference>
<comment type="subcellular location">
    <subcellularLocation>
        <location evidence="1">Cytoplasm</location>
    </subcellularLocation>
</comment>
<evidence type="ECO:0000256" key="8">
    <source>
        <dbReference type="ARBA" id="ARBA00022691"/>
    </source>
</evidence>
<dbReference type="PANTHER" id="PTHR11579">
    <property type="entry name" value="PROTEIN-L-ISOASPARTATE O-METHYLTRANSFERASE"/>
    <property type="match status" value="1"/>
</dbReference>
<evidence type="ECO:0000256" key="6">
    <source>
        <dbReference type="ARBA" id="ARBA00022603"/>
    </source>
</evidence>
<evidence type="ECO:0000256" key="1">
    <source>
        <dbReference type="ARBA" id="ARBA00004496"/>
    </source>
</evidence>